<comment type="caution">
    <text evidence="1">The sequence shown here is derived from an EMBL/GenBank/DDBJ whole genome shotgun (WGS) entry which is preliminary data.</text>
</comment>
<dbReference type="Proteomes" id="UP000886501">
    <property type="component" value="Unassembled WGS sequence"/>
</dbReference>
<reference evidence="1" key="2">
    <citation type="journal article" date="2020" name="Nat. Commun.">
        <title>Large-scale genome sequencing of mycorrhizal fungi provides insights into the early evolution of symbiotic traits.</title>
        <authorList>
            <person name="Miyauchi S."/>
            <person name="Kiss E."/>
            <person name="Kuo A."/>
            <person name="Drula E."/>
            <person name="Kohler A."/>
            <person name="Sanchez-Garcia M."/>
            <person name="Morin E."/>
            <person name="Andreopoulos B."/>
            <person name="Barry K.W."/>
            <person name="Bonito G."/>
            <person name="Buee M."/>
            <person name="Carver A."/>
            <person name="Chen C."/>
            <person name="Cichocki N."/>
            <person name="Clum A."/>
            <person name="Culley D."/>
            <person name="Crous P.W."/>
            <person name="Fauchery L."/>
            <person name="Girlanda M."/>
            <person name="Hayes R.D."/>
            <person name="Keri Z."/>
            <person name="LaButti K."/>
            <person name="Lipzen A."/>
            <person name="Lombard V."/>
            <person name="Magnuson J."/>
            <person name="Maillard F."/>
            <person name="Murat C."/>
            <person name="Nolan M."/>
            <person name="Ohm R.A."/>
            <person name="Pangilinan J."/>
            <person name="Pereira M.F."/>
            <person name="Perotto S."/>
            <person name="Peter M."/>
            <person name="Pfister S."/>
            <person name="Riley R."/>
            <person name="Sitrit Y."/>
            <person name="Stielow J.B."/>
            <person name="Szollosi G."/>
            <person name="Zifcakova L."/>
            <person name="Stursova M."/>
            <person name="Spatafora J.W."/>
            <person name="Tedersoo L."/>
            <person name="Vaario L.M."/>
            <person name="Yamada A."/>
            <person name="Yan M."/>
            <person name="Wang P."/>
            <person name="Xu J."/>
            <person name="Bruns T."/>
            <person name="Baldrian P."/>
            <person name="Vilgalys R."/>
            <person name="Dunand C."/>
            <person name="Henrissat B."/>
            <person name="Grigoriev I.V."/>
            <person name="Hibbett D."/>
            <person name="Nagy L.G."/>
            <person name="Martin F.M."/>
        </authorList>
    </citation>
    <scope>NUCLEOTIDE SEQUENCE</scope>
    <source>
        <strain evidence="1">P2</strain>
    </source>
</reference>
<dbReference type="EMBL" id="MU118018">
    <property type="protein sequence ID" value="KAF9648179.1"/>
    <property type="molecule type" value="Genomic_DNA"/>
</dbReference>
<protein>
    <submittedName>
        <fullName evidence="1">Uncharacterized protein</fullName>
    </submittedName>
</protein>
<gene>
    <name evidence="1" type="ORF">BDM02DRAFT_3096943</name>
</gene>
<reference evidence="1" key="1">
    <citation type="submission" date="2019-10" db="EMBL/GenBank/DDBJ databases">
        <authorList>
            <consortium name="DOE Joint Genome Institute"/>
            <person name="Kuo A."/>
            <person name="Miyauchi S."/>
            <person name="Kiss E."/>
            <person name="Drula E."/>
            <person name="Kohler A."/>
            <person name="Sanchez-Garcia M."/>
            <person name="Andreopoulos B."/>
            <person name="Barry K.W."/>
            <person name="Bonito G."/>
            <person name="Buee M."/>
            <person name="Carver A."/>
            <person name="Chen C."/>
            <person name="Cichocki N."/>
            <person name="Clum A."/>
            <person name="Culley D."/>
            <person name="Crous P.W."/>
            <person name="Fauchery L."/>
            <person name="Girlanda M."/>
            <person name="Hayes R."/>
            <person name="Keri Z."/>
            <person name="Labutti K."/>
            <person name="Lipzen A."/>
            <person name="Lombard V."/>
            <person name="Magnuson J."/>
            <person name="Maillard F."/>
            <person name="Morin E."/>
            <person name="Murat C."/>
            <person name="Nolan M."/>
            <person name="Ohm R."/>
            <person name="Pangilinan J."/>
            <person name="Pereira M."/>
            <person name="Perotto S."/>
            <person name="Peter M."/>
            <person name="Riley R."/>
            <person name="Sitrit Y."/>
            <person name="Stielow B."/>
            <person name="Szollosi G."/>
            <person name="Zifcakova L."/>
            <person name="Stursova M."/>
            <person name="Spatafora J.W."/>
            <person name="Tedersoo L."/>
            <person name="Vaario L.-M."/>
            <person name="Yamada A."/>
            <person name="Yan M."/>
            <person name="Wang P."/>
            <person name="Xu J."/>
            <person name="Bruns T."/>
            <person name="Baldrian P."/>
            <person name="Vilgalys R."/>
            <person name="Henrissat B."/>
            <person name="Grigoriev I.V."/>
            <person name="Hibbett D."/>
            <person name="Nagy L.G."/>
            <person name="Martin F.M."/>
        </authorList>
    </citation>
    <scope>NUCLEOTIDE SEQUENCE</scope>
    <source>
        <strain evidence="1">P2</strain>
    </source>
</reference>
<feature type="non-terminal residue" evidence="1">
    <location>
        <position position="1"/>
    </location>
</feature>
<organism evidence="1 2">
    <name type="scientific">Thelephora ganbajun</name>
    <name type="common">Ganba fungus</name>
    <dbReference type="NCBI Taxonomy" id="370292"/>
    <lineage>
        <taxon>Eukaryota</taxon>
        <taxon>Fungi</taxon>
        <taxon>Dikarya</taxon>
        <taxon>Basidiomycota</taxon>
        <taxon>Agaricomycotina</taxon>
        <taxon>Agaricomycetes</taxon>
        <taxon>Thelephorales</taxon>
        <taxon>Thelephoraceae</taxon>
        <taxon>Thelephora</taxon>
    </lineage>
</organism>
<evidence type="ECO:0000313" key="2">
    <source>
        <dbReference type="Proteomes" id="UP000886501"/>
    </source>
</evidence>
<proteinExistence type="predicted"/>
<name>A0ACB6ZF53_THEGA</name>
<keyword evidence="2" id="KW-1185">Reference proteome</keyword>
<accession>A0ACB6ZF53</accession>
<evidence type="ECO:0000313" key="1">
    <source>
        <dbReference type="EMBL" id="KAF9648179.1"/>
    </source>
</evidence>
<sequence length="98" mass="11014">VLFLYGLMLIIGMRKTLHFYAQKQKTRGTLCFLGGTLLVFFAWPSVVSIVQILAFLDLFGNIFSAILAFLRRLPITGTFLTLPYVRDVTTAFVATFST</sequence>